<protein>
    <submittedName>
        <fullName evidence="2">Uncharacterized protein</fullName>
    </submittedName>
</protein>
<feature type="compositionally biased region" description="Polar residues" evidence="1">
    <location>
        <begin position="463"/>
        <end position="479"/>
    </location>
</feature>
<comment type="caution">
    <text evidence="2">The sequence shown here is derived from an EMBL/GenBank/DDBJ whole genome shotgun (WGS) entry which is preliminary data.</text>
</comment>
<proteinExistence type="predicted"/>
<feature type="compositionally biased region" description="Polar residues" evidence="1">
    <location>
        <begin position="175"/>
        <end position="186"/>
    </location>
</feature>
<dbReference type="InParanoid" id="A0A1E1KFC3"/>
<evidence type="ECO:0000256" key="1">
    <source>
        <dbReference type="SAM" id="MobiDB-lite"/>
    </source>
</evidence>
<reference evidence="3" key="1">
    <citation type="submission" date="2016-03" db="EMBL/GenBank/DDBJ databases">
        <authorList>
            <person name="Ploux O."/>
        </authorList>
    </citation>
    <scope>NUCLEOTIDE SEQUENCE [LARGE SCALE GENOMIC DNA]</scope>
    <source>
        <strain evidence="3">UK7</strain>
    </source>
</reference>
<feature type="compositionally biased region" description="Polar residues" evidence="1">
    <location>
        <begin position="541"/>
        <end position="566"/>
    </location>
</feature>
<feature type="region of interest" description="Disordered" evidence="1">
    <location>
        <begin position="261"/>
        <end position="287"/>
    </location>
</feature>
<dbReference type="GO" id="GO:0007131">
    <property type="term" value="P:reciprocal meiotic recombination"/>
    <property type="evidence" value="ECO:0007669"/>
    <property type="project" value="InterPro"/>
</dbReference>
<feature type="compositionally biased region" description="Low complexity" evidence="1">
    <location>
        <begin position="491"/>
        <end position="509"/>
    </location>
</feature>
<feature type="compositionally biased region" description="Polar residues" evidence="1">
    <location>
        <begin position="267"/>
        <end position="287"/>
    </location>
</feature>
<feature type="region of interest" description="Disordered" evidence="1">
    <location>
        <begin position="175"/>
        <end position="204"/>
    </location>
</feature>
<accession>A0A1E1KFC3</accession>
<evidence type="ECO:0000313" key="3">
    <source>
        <dbReference type="Proteomes" id="UP000178129"/>
    </source>
</evidence>
<dbReference type="Pfam" id="PF03525">
    <property type="entry name" value="Meiotic_rec114"/>
    <property type="match status" value="1"/>
</dbReference>
<name>A0A1E1KFC3_9HELO</name>
<feature type="compositionally biased region" description="Polar residues" evidence="1">
    <location>
        <begin position="306"/>
        <end position="315"/>
    </location>
</feature>
<dbReference type="STRING" id="914237.A0A1E1KFC3"/>
<dbReference type="EMBL" id="FJUW01000012">
    <property type="protein sequence ID" value="CZS96727.1"/>
    <property type="molecule type" value="Genomic_DNA"/>
</dbReference>
<evidence type="ECO:0000313" key="2">
    <source>
        <dbReference type="EMBL" id="CZS96727.1"/>
    </source>
</evidence>
<organism evidence="2 3">
    <name type="scientific">Rhynchosporium graminicola</name>
    <dbReference type="NCBI Taxonomy" id="2792576"/>
    <lineage>
        <taxon>Eukaryota</taxon>
        <taxon>Fungi</taxon>
        <taxon>Dikarya</taxon>
        <taxon>Ascomycota</taxon>
        <taxon>Pezizomycotina</taxon>
        <taxon>Leotiomycetes</taxon>
        <taxon>Helotiales</taxon>
        <taxon>Ploettnerulaceae</taxon>
        <taxon>Rhynchosporium</taxon>
    </lineage>
</organism>
<dbReference type="AlphaFoldDB" id="A0A1E1KFC3"/>
<feature type="region of interest" description="Disordered" evidence="1">
    <location>
        <begin position="372"/>
        <end position="566"/>
    </location>
</feature>
<feature type="region of interest" description="Disordered" evidence="1">
    <location>
        <begin position="306"/>
        <end position="358"/>
    </location>
</feature>
<keyword evidence="3" id="KW-1185">Reference proteome</keyword>
<sequence>MDQSQFFSQSQSQAEDPLWASIPLIKFSHTTQLSSRPSPWTHLDKDLKLEIQTFRVIDEQGVLGRKVVMKVFSKDIILELQDLGQLVRISQTDASLVVVVENRPRLAMRYPKDPDTVRKCEMKFSSDTDFFIITNAIKDLGLPVKPHVPRVSVLPSPVPTSLNSSSPAIPVSFLQESNSRPSSASSGFVKPPPVTTFNPSGRFEDIKRPATAESLQQKTEYSQPIAGILDPRIRSVPLATQSRSQAFSFFEPTKPSYSLQLERESQNRQLSQPISQPVSQPTSQSMLQEPSYAMIASQAKSSTFLHQLQSQQANNAERPASRPPLPSKSPLFPSIQSATSKSVGTIPDPFVTSEPSGNSVRANLDIMLAPPRRKLPFDRPASTPVESQDPDIPARQNLPFRRPESKPRSSSLLDLPPLPKPTPIAKTHLRETTDITTTPGSIKAAPVKRVAERKAPVSEIEQVPTSKISSQLKSLTHDTTIIPPPVHGDEPSPLAAKSAAASRPASATSGLVSKASAPSRKRVATPVFPPSNTKRAKMVDQGTQTQTMVDHSTQTQNTSGPDQTKGNAPAVSMVPGVVPTTSAVVAPPQSYLDDLDAFVTAHRPRPAPVELWEIPGYADADEDARHAMLNDFIIQNLEDPNFLKLCDDMGNAWRRIGLGR</sequence>
<dbReference type="Proteomes" id="UP000178129">
    <property type="component" value="Unassembled WGS sequence"/>
</dbReference>
<dbReference type="InterPro" id="IPR004354">
    <property type="entry name" value="Meiotic_Rec114"/>
</dbReference>
<gene>
    <name evidence="2" type="ORF">RCO7_02578</name>
</gene>